<keyword evidence="1" id="KW-0240">DNA-directed RNA polymerase</keyword>
<evidence type="ECO:0000313" key="1">
    <source>
        <dbReference type="EMBL" id="KAJ2808581.1"/>
    </source>
</evidence>
<dbReference type="Proteomes" id="UP001140096">
    <property type="component" value="Unassembled WGS sequence"/>
</dbReference>
<comment type="caution">
    <text evidence="1">The sequence shown here is derived from an EMBL/GenBank/DDBJ whole genome shotgun (WGS) entry which is preliminary data.</text>
</comment>
<protein>
    <submittedName>
        <fullName evidence="1">DNA-directed RNA polymerase I subunit rpa49</fullName>
    </submittedName>
</protein>
<keyword evidence="2" id="KW-1185">Reference proteome</keyword>
<accession>A0ACC1LIM7</accession>
<organism evidence="1 2">
    <name type="scientific">Coemansia furcata</name>
    <dbReference type="NCBI Taxonomy" id="417177"/>
    <lineage>
        <taxon>Eukaryota</taxon>
        <taxon>Fungi</taxon>
        <taxon>Fungi incertae sedis</taxon>
        <taxon>Zoopagomycota</taxon>
        <taxon>Kickxellomycotina</taxon>
        <taxon>Kickxellomycetes</taxon>
        <taxon>Kickxellales</taxon>
        <taxon>Kickxellaceae</taxon>
        <taxon>Coemansia</taxon>
    </lineage>
</organism>
<name>A0ACC1LIM7_9FUNG</name>
<reference evidence="1" key="1">
    <citation type="submission" date="2022-07" db="EMBL/GenBank/DDBJ databases">
        <title>Phylogenomic reconstructions and comparative analyses of Kickxellomycotina fungi.</title>
        <authorList>
            <person name="Reynolds N.K."/>
            <person name="Stajich J.E."/>
            <person name="Barry K."/>
            <person name="Grigoriev I.V."/>
            <person name="Crous P."/>
            <person name="Smith M.E."/>
        </authorList>
    </citation>
    <scope>NUCLEOTIDE SEQUENCE</scope>
    <source>
        <strain evidence="1">CBS 102833</strain>
    </source>
</reference>
<gene>
    <name evidence="1" type="primary">RPA49_1</name>
    <name evidence="1" type="ORF">H4S07_003387</name>
</gene>
<dbReference type="EMBL" id="JANBUP010001081">
    <property type="protein sequence ID" value="KAJ2808581.1"/>
    <property type="molecule type" value="Genomic_DNA"/>
</dbReference>
<proteinExistence type="predicted"/>
<sequence length="208" mass="22905">MDDVLSKSNAAFINASALAKATDPEEQKKYVPVRSEFIAKKIEQIVGQKKPDLALLRRVMYLAYLIKFVNIGRKTMQSRETCVRTMCCSPEIANVIFDRFADCIAGTANPDGSPVYTKTPANDSKLMCHIFVLMLSLNNWILIPADVASDLGMEIRATTRYLQSVGCKLEPISGSDVATKGRKMAAANKKAVLKAPIKFPKVNMRGNS</sequence>
<evidence type="ECO:0000313" key="2">
    <source>
        <dbReference type="Proteomes" id="UP001140096"/>
    </source>
</evidence>
<keyword evidence="1" id="KW-0804">Transcription</keyword>